<dbReference type="InterPro" id="IPR002471">
    <property type="entry name" value="Pept_S9_AS"/>
</dbReference>
<comment type="catalytic activity">
    <reaction evidence="1">
        <text>Hydrolysis of Pro-|-Xaa &gt;&gt; Ala-|-Xaa in oligopeptides.</text>
        <dbReference type="EC" id="3.4.21.26"/>
    </reaction>
</comment>
<sequence length="703" mass="77206">MRILAMALALTTALSAQAPLAYPPTRKADVVDDFFGTKVADPYRWLEDDNSPETKAWVEAQNKVTFGYLEQIPQRVKIQARITKLWDFEKYSAPFKRGKRYFYSYNTGLQNQAVLYVTEDPKAKGRVLLDPNTLSKDGTVALSGISLTEDGRLMAYSVSVAGSDWQTWKVRDVATGQDLADEIQWSKASGASWRKDGSGFYYSRYEAPKEGGALTGVNNNHMLCFHKLGTPQSEDRLVYQRPDQPEWYLGGSVTDDGRWLVISAGKGTNPESSLFLQDLAKPGSPVEPFLDKMDATYGIVDNEGDRFFVSTNHGAPRNRLVAIRRGQTDPAQWTEIIPQAKGKDVLESVSLVGGRFVATWMRDAHSAIEFYDLKGKKTGALALPALGTAGGFGGRREDTETFYTFGSFTYPGTIYRLDLKTGKSSVFRTPKVAFKPADYEVKQVFYPSKDGTKVPMFLVHKKGLKLDGQNPTLLYGYGGFNVPLTPGFSVSRMVWLEMGGVYAMANLRGGGEYGLDWYDAGRKGKKQNVFDDFIAAAEWLIAHKVTSTPKLAINGGSNGGLLVGACLTQRPDLFGAAVPEVGVMDMLRFHKFTLGWGWKSDYGSSETKEGFDTLMKYSPLHTIKPGVKYPPTLVTTGDHDDRVVPAHSHKFTATLQAAQAGAAPILTRIEVSAGHGAGKPTAKAIAERADVFAFLVKNLGMKP</sequence>
<feature type="domain" description="Peptidase S9 prolyl oligopeptidase catalytic" evidence="8">
    <location>
        <begin position="487"/>
        <end position="701"/>
    </location>
</feature>
<dbReference type="Gene3D" id="3.40.50.1820">
    <property type="entry name" value="alpha/beta hydrolase"/>
    <property type="match status" value="1"/>
</dbReference>
<dbReference type="AlphaFoldDB" id="A0A936EZ89"/>
<dbReference type="GO" id="GO:0005829">
    <property type="term" value="C:cytosol"/>
    <property type="evidence" value="ECO:0007669"/>
    <property type="project" value="TreeGrafter"/>
</dbReference>
<keyword evidence="7" id="KW-0732">Signal</keyword>
<evidence type="ECO:0000256" key="6">
    <source>
        <dbReference type="ARBA" id="ARBA00022825"/>
    </source>
</evidence>
<dbReference type="GO" id="GO:0006508">
    <property type="term" value="P:proteolysis"/>
    <property type="evidence" value="ECO:0007669"/>
    <property type="project" value="UniProtKB-KW"/>
</dbReference>
<evidence type="ECO:0000259" key="9">
    <source>
        <dbReference type="Pfam" id="PF02897"/>
    </source>
</evidence>
<gene>
    <name evidence="10" type="ORF">IPN91_00865</name>
</gene>
<dbReference type="InterPro" id="IPR023302">
    <property type="entry name" value="Pept_S9A_N"/>
</dbReference>
<dbReference type="EMBL" id="JADKCH010000001">
    <property type="protein sequence ID" value="MBK8571198.1"/>
    <property type="molecule type" value="Genomic_DNA"/>
</dbReference>
<dbReference type="EC" id="3.4.21.26" evidence="3"/>
<dbReference type="Proteomes" id="UP000709959">
    <property type="component" value="Unassembled WGS sequence"/>
</dbReference>
<dbReference type="InterPro" id="IPR051167">
    <property type="entry name" value="Prolyl_oligopep/macrocyclase"/>
</dbReference>
<dbReference type="GO" id="GO:0070012">
    <property type="term" value="F:oligopeptidase activity"/>
    <property type="evidence" value="ECO:0007669"/>
    <property type="project" value="TreeGrafter"/>
</dbReference>
<feature type="domain" description="Peptidase S9A N-terminal" evidence="9">
    <location>
        <begin position="23"/>
        <end position="428"/>
    </location>
</feature>
<evidence type="ECO:0000256" key="4">
    <source>
        <dbReference type="ARBA" id="ARBA00022670"/>
    </source>
</evidence>
<dbReference type="Pfam" id="PF02897">
    <property type="entry name" value="Peptidase_S9_N"/>
    <property type="match status" value="1"/>
</dbReference>
<evidence type="ECO:0000256" key="1">
    <source>
        <dbReference type="ARBA" id="ARBA00001070"/>
    </source>
</evidence>
<evidence type="ECO:0000256" key="7">
    <source>
        <dbReference type="SAM" id="SignalP"/>
    </source>
</evidence>
<reference evidence="10 11" key="1">
    <citation type="submission" date="2020-10" db="EMBL/GenBank/DDBJ databases">
        <title>Connecting structure to function with the recovery of over 1000 high-quality activated sludge metagenome-assembled genomes encoding full-length rRNA genes using long-read sequencing.</title>
        <authorList>
            <person name="Singleton C.M."/>
            <person name="Petriglieri F."/>
            <person name="Kristensen J.M."/>
            <person name="Kirkegaard R.H."/>
            <person name="Michaelsen T.Y."/>
            <person name="Andersen M.H."/>
            <person name="Karst S.M."/>
            <person name="Dueholm M.S."/>
            <person name="Nielsen P.H."/>
            <person name="Albertsen M."/>
        </authorList>
    </citation>
    <scope>NUCLEOTIDE SEQUENCE [LARGE SCALE GENOMIC DNA]</scope>
    <source>
        <strain evidence="10">OdNE_18-Q3-R46-58_MAXAC.008</strain>
    </source>
</reference>
<dbReference type="PROSITE" id="PS00708">
    <property type="entry name" value="PRO_ENDOPEP_SER"/>
    <property type="match status" value="1"/>
</dbReference>
<protein>
    <recommendedName>
        <fullName evidence="3">prolyl oligopeptidase</fullName>
        <ecNumber evidence="3">3.4.21.26</ecNumber>
    </recommendedName>
</protein>
<organism evidence="10 11">
    <name type="scientific">Candidatus Geothrix odensensis</name>
    <dbReference type="NCBI Taxonomy" id="2954440"/>
    <lineage>
        <taxon>Bacteria</taxon>
        <taxon>Pseudomonadati</taxon>
        <taxon>Acidobacteriota</taxon>
        <taxon>Holophagae</taxon>
        <taxon>Holophagales</taxon>
        <taxon>Holophagaceae</taxon>
        <taxon>Geothrix</taxon>
    </lineage>
</organism>
<comment type="caution">
    <text evidence="10">The sequence shown here is derived from an EMBL/GenBank/DDBJ whole genome shotgun (WGS) entry which is preliminary data.</text>
</comment>
<dbReference type="GO" id="GO:0004252">
    <property type="term" value="F:serine-type endopeptidase activity"/>
    <property type="evidence" value="ECO:0007669"/>
    <property type="project" value="UniProtKB-EC"/>
</dbReference>
<evidence type="ECO:0000256" key="3">
    <source>
        <dbReference type="ARBA" id="ARBA00011897"/>
    </source>
</evidence>
<accession>A0A936EZ89</accession>
<proteinExistence type="inferred from homology"/>
<feature type="signal peptide" evidence="7">
    <location>
        <begin position="1"/>
        <end position="18"/>
    </location>
</feature>
<keyword evidence="6" id="KW-0720">Serine protease</keyword>
<dbReference type="SUPFAM" id="SSF53474">
    <property type="entry name" value="alpha/beta-Hydrolases"/>
    <property type="match status" value="1"/>
</dbReference>
<dbReference type="PANTHER" id="PTHR42881">
    <property type="entry name" value="PROLYL ENDOPEPTIDASE"/>
    <property type="match status" value="1"/>
</dbReference>
<dbReference type="PANTHER" id="PTHR42881:SF2">
    <property type="entry name" value="PROLYL ENDOPEPTIDASE"/>
    <property type="match status" value="1"/>
</dbReference>
<dbReference type="Gene3D" id="2.130.10.120">
    <property type="entry name" value="Prolyl oligopeptidase, N-terminal domain"/>
    <property type="match status" value="1"/>
</dbReference>
<dbReference type="FunFam" id="2.130.10.120:FF:000001">
    <property type="entry name" value="Prolyl endopeptidase"/>
    <property type="match status" value="1"/>
</dbReference>
<evidence type="ECO:0000256" key="2">
    <source>
        <dbReference type="ARBA" id="ARBA00005228"/>
    </source>
</evidence>
<evidence type="ECO:0000313" key="10">
    <source>
        <dbReference type="EMBL" id="MBK8571198.1"/>
    </source>
</evidence>
<dbReference type="PRINTS" id="PR00862">
    <property type="entry name" value="PROLIGOPTASE"/>
</dbReference>
<dbReference type="InterPro" id="IPR001375">
    <property type="entry name" value="Peptidase_S9_cat"/>
</dbReference>
<dbReference type="Pfam" id="PF00326">
    <property type="entry name" value="Peptidase_S9"/>
    <property type="match status" value="1"/>
</dbReference>
<evidence type="ECO:0000313" key="11">
    <source>
        <dbReference type="Proteomes" id="UP000709959"/>
    </source>
</evidence>
<dbReference type="SUPFAM" id="SSF50993">
    <property type="entry name" value="Peptidase/esterase 'gauge' domain"/>
    <property type="match status" value="1"/>
</dbReference>
<name>A0A936EZ89_9BACT</name>
<evidence type="ECO:0000256" key="5">
    <source>
        <dbReference type="ARBA" id="ARBA00022801"/>
    </source>
</evidence>
<keyword evidence="5" id="KW-0378">Hydrolase</keyword>
<feature type="chain" id="PRO_5037830664" description="prolyl oligopeptidase" evidence="7">
    <location>
        <begin position="19"/>
        <end position="703"/>
    </location>
</feature>
<dbReference type="FunFam" id="3.40.50.1820:FF:000005">
    <property type="entry name" value="Prolyl endopeptidase"/>
    <property type="match status" value="1"/>
</dbReference>
<dbReference type="InterPro" id="IPR002470">
    <property type="entry name" value="Peptidase_S9A"/>
</dbReference>
<keyword evidence="4" id="KW-0645">Protease</keyword>
<evidence type="ECO:0000259" key="8">
    <source>
        <dbReference type="Pfam" id="PF00326"/>
    </source>
</evidence>
<dbReference type="InterPro" id="IPR029058">
    <property type="entry name" value="AB_hydrolase_fold"/>
</dbReference>
<comment type="similarity">
    <text evidence="2">Belongs to the peptidase S9A family.</text>
</comment>